<dbReference type="STRING" id="450851.PHZ_c3465"/>
<protein>
    <submittedName>
        <fullName evidence="5">Acetyltransferase</fullName>
    </submittedName>
</protein>
<keyword evidence="1 5" id="KW-0808">Transferase</keyword>
<feature type="domain" description="N-acetyltransferase" evidence="4">
    <location>
        <begin position="1"/>
        <end position="165"/>
    </location>
</feature>
<dbReference type="Gene3D" id="3.40.630.30">
    <property type="match status" value="1"/>
</dbReference>
<dbReference type="InterPro" id="IPR016181">
    <property type="entry name" value="Acyl_CoA_acyltransferase"/>
</dbReference>
<proteinExistence type="predicted"/>
<dbReference type="Proteomes" id="UP000001868">
    <property type="component" value="Chromosome"/>
</dbReference>
<dbReference type="eggNOG" id="COG0456">
    <property type="taxonomic scope" value="Bacteria"/>
</dbReference>
<accession>B4RC81</accession>
<dbReference type="PANTHER" id="PTHR43877">
    <property type="entry name" value="AMINOALKYLPHOSPHONATE N-ACETYLTRANSFERASE-RELATED-RELATED"/>
    <property type="match status" value="1"/>
</dbReference>
<evidence type="ECO:0000259" key="4">
    <source>
        <dbReference type="PROSITE" id="PS51186"/>
    </source>
</evidence>
<sequence>MIFPAGPSDAEALAHVHVTSWRETYTGLLPEAFLARMSEAGFARRFGRALSLGEEVTLAAGDRFGLVGYASGGPSRRGVRGEGEITVLYLLRQAQGVGLGRRLLAQTARALAARGATSLMISVLRENYGARGFYEHLGGQPEPARREPGPGGTPVHEVPYVWPDIRTVTG</sequence>
<dbReference type="PROSITE" id="PS51186">
    <property type="entry name" value="GNAT"/>
    <property type="match status" value="1"/>
</dbReference>
<reference evidence="5 6" key="1">
    <citation type="journal article" date="2008" name="BMC Genomics">
        <title>Complete genome of Phenylobacterium zucineum - a novel facultative intracellular bacterium isolated from human erythroleukemia cell line K562.</title>
        <authorList>
            <person name="Luo Y."/>
            <person name="Xu X."/>
            <person name="Ding Z."/>
            <person name="Liu Z."/>
            <person name="Zhang B."/>
            <person name="Yan Z."/>
            <person name="Sun J."/>
            <person name="Hu S."/>
            <person name="Hu X."/>
        </authorList>
    </citation>
    <scope>NUCLEOTIDE SEQUENCE [LARGE SCALE GENOMIC DNA]</scope>
    <source>
        <strain evidence="5 6">HLK1</strain>
    </source>
</reference>
<dbReference type="AlphaFoldDB" id="B4RC81"/>
<evidence type="ECO:0000313" key="6">
    <source>
        <dbReference type="Proteomes" id="UP000001868"/>
    </source>
</evidence>
<dbReference type="SUPFAM" id="SSF55729">
    <property type="entry name" value="Acyl-CoA N-acyltransferases (Nat)"/>
    <property type="match status" value="1"/>
</dbReference>
<dbReference type="EMBL" id="CP000747">
    <property type="protein sequence ID" value="ACG79874.1"/>
    <property type="molecule type" value="Genomic_DNA"/>
</dbReference>
<evidence type="ECO:0000256" key="2">
    <source>
        <dbReference type="ARBA" id="ARBA00023315"/>
    </source>
</evidence>
<dbReference type="PANTHER" id="PTHR43877:SF1">
    <property type="entry name" value="ACETYLTRANSFERASE"/>
    <property type="match status" value="1"/>
</dbReference>
<dbReference type="GO" id="GO:0016747">
    <property type="term" value="F:acyltransferase activity, transferring groups other than amino-acyl groups"/>
    <property type="evidence" value="ECO:0007669"/>
    <property type="project" value="InterPro"/>
</dbReference>
<keyword evidence="6" id="KW-1185">Reference proteome</keyword>
<organism evidence="5 6">
    <name type="scientific">Phenylobacterium zucineum (strain HLK1)</name>
    <dbReference type="NCBI Taxonomy" id="450851"/>
    <lineage>
        <taxon>Bacteria</taxon>
        <taxon>Pseudomonadati</taxon>
        <taxon>Pseudomonadota</taxon>
        <taxon>Alphaproteobacteria</taxon>
        <taxon>Caulobacterales</taxon>
        <taxon>Caulobacteraceae</taxon>
        <taxon>Phenylobacterium</taxon>
    </lineage>
</organism>
<evidence type="ECO:0000313" key="5">
    <source>
        <dbReference type="EMBL" id="ACG79874.1"/>
    </source>
</evidence>
<name>B4RC81_PHEZH</name>
<dbReference type="Pfam" id="PF00583">
    <property type="entry name" value="Acetyltransf_1"/>
    <property type="match status" value="1"/>
</dbReference>
<dbReference type="KEGG" id="pzu:PHZ_c3465"/>
<dbReference type="HOGENOM" id="CLU_013985_18_2_5"/>
<evidence type="ECO:0000256" key="3">
    <source>
        <dbReference type="SAM" id="MobiDB-lite"/>
    </source>
</evidence>
<evidence type="ECO:0000256" key="1">
    <source>
        <dbReference type="ARBA" id="ARBA00022679"/>
    </source>
</evidence>
<dbReference type="InterPro" id="IPR050832">
    <property type="entry name" value="Bact_Acetyltransf"/>
</dbReference>
<gene>
    <name evidence="5" type="ordered locus">PHZ_c3465</name>
</gene>
<feature type="region of interest" description="Disordered" evidence="3">
    <location>
        <begin position="138"/>
        <end position="157"/>
    </location>
</feature>
<keyword evidence="2" id="KW-0012">Acyltransferase</keyword>
<dbReference type="CDD" id="cd04301">
    <property type="entry name" value="NAT_SF"/>
    <property type="match status" value="1"/>
</dbReference>
<dbReference type="InterPro" id="IPR000182">
    <property type="entry name" value="GNAT_dom"/>
</dbReference>